<evidence type="ECO:0000313" key="3">
    <source>
        <dbReference type="Proteomes" id="UP000011134"/>
    </source>
</evidence>
<dbReference type="InterPro" id="IPR000182">
    <property type="entry name" value="GNAT_dom"/>
</dbReference>
<dbReference type="Pfam" id="PF13302">
    <property type="entry name" value="Acetyltransf_3"/>
    <property type="match status" value="1"/>
</dbReference>
<dbReference type="EMBL" id="AMZO01000001">
    <property type="protein sequence ID" value="ELR67888.1"/>
    <property type="molecule type" value="Genomic_DNA"/>
</dbReference>
<dbReference type="OrthoDB" id="6293260at2"/>
<comment type="caution">
    <text evidence="2">The sequence shown here is derived from an EMBL/GenBank/DDBJ whole genome shotgun (WGS) entry which is preliminary data.</text>
</comment>
<dbReference type="InterPro" id="IPR016181">
    <property type="entry name" value="Acyl_CoA_acyltransferase"/>
</dbReference>
<evidence type="ECO:0000259" key="1">
    <source>
        <dbReference type="PROSITE" id="PS51186"/>
    </source>
</evidence>
<accession>L8JI32</accession>
<dbReference type="PATRIC" id="fig|1056511.3.peg.200"/>
<gene>
    <name evidence="2" type="ORF">C942_00196</name>
</gene>
<dbReference type="GO" id="GO:0016747">
    <property type="term" value="F:acyltransferase activity, transferring groups other than amino-acyl groups"/>
    <property type="evidence" value="ECO:0007669"/>
    <property type="project" value="InterPro"/>
</dbReference>
<proteinExistence type="predicted"/>
<organism evidence="2 3">
    <name type="scientific">Photobacterium marinum</name>
    <dbReference type="NCBI Taxonomy" id="1056511"/>
    <lineage>
        <taxon>Bacteria</taxon>
        <taxon>Pseudomonadati</taxon>
        <taxon>Pseudomonadota</taxon>
        <taxon>Gammaproteobacteria</taxon>
        <taxon>Vibrionales</taxon>
        <taxon>Vibrionaceae</taxon>
        <taxon>Photobacterium</taxon>
    </lineage>
</organism>
<dbReference type="PROSITE" id="PS51186">
    <property type="entry name" value="GNAT"/>
    <property type="match status" value="1"/>
</dbReference>
<protein>
    <submittedName>
        <fullName evidence="2">Ferrichrome-binding protein</fullName>
    </submittedName>
</protein>
<dbReference type="PANTHER" id="PTHR43792">
    <property type="entry name" value="GNAT FAMILY, PUTATIVE (AFU_ORTHOLOGUE AFUA_3G00765)-RELATED-RELATED"/>
    <property type="match status" value="1"/>
</dbReference>
<evidence type="ECO:0000313" key="2">
    <source>
        <dbReference type="EMBL" id="ELR67888.1"/>
    </source>
</evidence>
<dbReference type="SUPFAM" id="SSF55729">
    <property type="entry name" value="Acyl-CoA N-acyltransferases (Nat)"/>
    <property type="match status" value="1"/>
</dbReference>
<sequence>MIMEYTTSRLTVSEISDDIAQLELTELFDRVAELLTPSVVKNLPPYFHGVTSQSDAQRWFERMVSESRLFVVKHNGLDTIIGFLFAYVEHDLDAHIGYLLGESYWGKGYASELLSGFINKTSKETKWVKLVGGVDKSNKASSCLLLKLGFVEQSDDGLVVFYEYPLTENAPIREGVKKS</sequence>
<dbReference type="RefSeq" id="WP_007461427.1">
    <property type="nucleotide sequence ID" value="NZ_AMZO01000001.1"/>
</dbReference>
<dbReference type="InterPro" id="IPR051531">
    <property type="entry name" value="N-acetyltransferase"/>
</dbReference>
<dbReference type="AlphaFoldDB" id="L8JI32"/>
<name>L8JI32_9GAMM</name>
<keyword evidence="3" id="KW-1185">Reference proteome</keyword>
<reference evidence="2 3" key="1">
    <citation type="submission" date="2012-12" db="EMBL/GenBank/DDBJ databases">
        <title>Genome Assembly of Photobacterium sp. AK15.</title>
        <authorList>
            <person name="Khatri I."/>
            <person name="Vaidya B."/>
            <person name="Srinivas T.N.R."/>
            <person name="Subramanian S."/>
            <person name="Pinnaka A."/>
        </authorList>
    </citation>
    <scope>NUCLEOTIDE SEQUENCE [LARGE SCALE GENOMIC DNA]</scope>
    <source>
        <strain evidence="2 3">AK15</strain>
    </source>
</reference>
<dbReference type="PANTHER" id="PTHR43792:SF1">
    <property type="entry name" value="N-ACETYLTRANSFERASE DOMAIN-CONTAINING PROTEIN"/>
    <property type="match status" value="1"/>
</dbReference>
<feature type="domain" description="N-acetyltransferase" evidence="1">
    <location>
        <begin position="22"/>
        <end position="171"/>
    </location>
</feature>
<dbReference type="Gene3D" id="3.40.630.30">
    <property type="match status" value="1"/>
</dbReference>
<dbReference type="Proteomes" id="UP000011134">
    <property type="component" value="Unassembled WGS sequence"/>
</dbReference>